<feature type="transmembrane region" description="Helical" evidence="1">
    <location>
        <begin position="79"/>
        <end position="97"/>
    </location>
</feature>
<dbReference type="AlphaFoldDB" id="A0A543JH16"/>
<evidence type="ECO:0000256" key="1">
    <source>
        <dbReference type="SAM" id="Phobius"/>
    </source>
</evidence>
<evidence type="ECO:0000313" key="2">
    <source>
        <dbReference type="EMBL" id="TQM82054.1"/>
    </source>
</evidence>
<accession>A0A543JH16</accession>
<organism evidence="2 3">
    <name type="scientific">Saccharothrix saharensis</name>
    <dbReference type="NCBI Taxonomy" id="571190"/>
    <lineage>
        <taxon>Bacteria</taxon>
        <taxon>Bacillati</taxon>
        <taxon>Actinomycetota</taxon>
        <taxon>Actinomycetes</taxon>
        <taxon>Pseudonocardiales</taxon>
        <taxon>Pseudonocardiaceae</taxon>
        <taxon>Saccharothrix</taxon>
    </lineage>
</organism>
<protein>
    <submittedName>
        <fullName evidence="2">Uncharacterized protein</fullName>
    </submittedName>
</protein>
<dbReference type="RefSeq" id="WP_141979928.1">
    <property type="nucleotide sequence ID" value="NZ_VFPP01000001.1"/>
</dbReference>
<comment type="caution">
    <text evidence="2">The sequence shown here is derived from an EMBL/GenBank/DDBJ whole genome shotgun (WGS) entry which is preliminary data.</text>
</comment>
<dbReference type="OrthoDB" id="3695334at2"/>
<name>A0A543JH16_9PSEU</name>
<keyword evidence="1" id="KW-0812">Transmembrane</keyword>
<dbReference type="EMBL" id="VFPP01000001">
    <property type="protein sequence ID" value="TQM82054.1"/>
    <property type="molecule type" value="Genomic_DNA"/>
</dbReference>
<keyword evidence="1" id="KW-0472">Membrane</keyword>
<sequence>MTQRDDFLGGLHYDRVPEAEVGPAPGVVRYPPAGVRSGSARPRVSAWWHVAGFVLGAVAAALGALAWGYALDQLDEVRLRGLVALGLAGLLVGLVSLGKLSPAAPLAAGLAALGGSVLFELGTFPFLPVLRPVFESGGPVLVGVLLVVLSWRRR</sequence>
<gene>
    <name evidence="2" type="ORF">FHX81_4446</name>
</gene>
<feature type="transmembrane region" description="Helical" evidence="1">
    <location>
        <begin position="46"/>
        <end position="67"/>
    </location>
</feature>
<feature type="transmembrane region" description="Helical" evidence="1">
    <location>
        <begin position="133"/>
        <end position="151"/>
    </location>
</feature>
<dbReference type="Proteomes" id="UP000316628">
    <property type="component" value="Unassembled WGS sequence"/>
</dbReference>
<keyword evidence="3" id="KW-1185">Reference proteome</keyword>
<reference evidence="2 3" key="1">
    <citation type="submission" date="2019-06" db="EMBL/GenBank/DDBJ databases">
        <title>Sequencing the genomes of 1000 actinobacteria strains.</title>
        <authorList>
            <person name="Klenk H.-P."/>
        </authorList>
    </citation>
    <scope>NUCLEOTIDE SEQUENCE [LARGE SCALE GENOMIC DNA]</scope>
    <source>
        <strain evidence="2 3">DSM 45456</strain>
    </source>
</reference>
<feature type="transmembrane region" description="Helical" evidence="1">
    <location>
        <begin position="104"/>
        <end position="127"/>
    </location>
</feature>
<proteinExistence type="predicted"/>
<evidence type="ECO:0000313" key="3">
    <source>
        <dbReference type="Proteomes" id="UP000316628"/>
    </source>
</evidence>
<keyword evidence="1" id="KW-1133">Transmembrane helix</keyword>